<evidence type="ECO:0000313" key="4">
    <source>
        <dbReference type="EMBL" id="KAF2830530.1"/>
    </source>
</evidence>
<evidence type="ECO:0000313" key="5">
    <source>
        <dbReference type="Proteomes" id="UP000799424"/>
    </source>
</evidence>
<dbReference type="Proteomes" id="UP000799424">
    <property type="component" value="Unassembled WGS sequence"/>
</dbReference>
<evidence type="ECO:0000256" key="3">
    <source>
        <dbReference type="SAM" id="SignalP"/>
    </source>
</evidence>
<reference evidence="4" key="1">
    <citation type="journal article" date="2020" name="Stud. Mycol.">
        <title>101 Dothideomycetes genomes: a test case for predicting lifestyles and emergence of pathogens.</title>
        <authorList>
            <person name="Haridas S."/>
            <person name="Albert R."/>
            <person name="Binder M."/>
            <person name="Bloem J."/>
            <person name="Labutti K."/>
            <person name="Salamov A."/>
            <person name="Andreopoulos B."/>
            <person name="Baker S."/>
            <person name="Barry K."/>
            <person name="Bills G."/>
            <person name="Bluhm B."/>
            <person name="Cannon C."/>
            <person name="Castanera R."/>
            <person name="Culley D."/>
            <person name="Daum C."/>
            <person name="Ezra D."/>
            <person name="Gonzalez J."/>
            <person name="Henrissat B."/>
            <person name="Kuo A."/>
            <person name="Liang C."/>
            <person name="Lipzen A."/>
            <person name="Lutzoni F."/>
            <person name="Magnuson J."/>
            <person name="Mondo S."/>
            <person name="Nolan M."/>
            <person name="Ohm R."/>
            <person name="Pangilinan J."/>
            <person name="Park H.-J."/>
            <person name="Ramirez L."/>
            <person name="Alfaro M."/>
            <person name="Sun H."/>
            <person name="Tritt A."/>
            <person name="Yoshinaga Y."/>
            <person name="Zwiers L.-H."/>
            <person name="Turgeon B."/>
            <person name="Goodwin S."/>
            <person name="Spatafora J."/>
            <person name="Crous P."/>
            <person name="Grigoriev I."/>
        </authorList>
    </citation>
    <scope>NUCLEOTIDE SEQUENCE</scope>
    <source>
        <strain evidence="4">CBS 113818</strain>
    </source>
</reference>
<keyword evidence="3" id="KW-0732">Signal</keyword>
<keyword evidence="5" id="KW-1185">Reference proteome</keyword>
<keyword evidence="1" id="KW-0175">Coiled coil</keyword>
<sequence>MLPMAQSLVTSFWSMWFTSSILKMQTGARADCKKSGAPKQPTTTSKRKRANDSASVLEALGAEVVLSNMDWLKSLALQGVDAPKLRAQLQESEKQRQEADMRCQKVELRLKDLQSDFRRKKQGIYDMGSEINALKNQVELLQQKRANEREELHSHFQLHDSMETSSSRNGASGKSVVVIKSDRRVQRLVDRLNRTIQLPQDSSDFPSALEPAHIRCKWGDCLEELSAIAEEELLSPQEINPSRLAGQFNPSVVSLFGNTRTVPYHESGAAVRSLDSEILPQVLQAYMMHLLCDRIFLAKEWYETCFGEGAIGMVAATRELLALTSEGAEGLRRLDAMAFKLVLENGGEHFDRYVLPQEASNIASGINEALEPFFVNSDEYYPHPRDKSLAALKTCAESLMRLKFELLLTPKEYEIKWFTSWSSV</sequence>
<feature type="coiled-coil region" evidence="1">
    <location>
        <begin position="82"/>
        <end position="151"/>
    </location>
</feature>
<organism evidence="4 5">
    <name type="scientific">Ophiobolus disseminans</name>
    <dbReference type="NCBI Taxonomy" id="1469910"/>
    <lineage>
        <taxon>Eukaryota</taxon>
        <taxon>Fungi</taxon>
        <taxon>Dikarya</taxon>
        <taxon>Ascomycota</taxon>
        <taxon>Pezizomycotina</taxon>
        <taxon>Dothideomycetes</taxon>
        <taxon>Pleosporomycetidae</taxon>
        <taxon>Pleosporales</taxon>
        <taxon>Pleosporineae</taxon>
        <taxon>Phaeosphaeriaceae</taxon>
        <taxon>Ophiobolus</taxon>
    </lineage>
</organism>
<evidence type="ECO:0000256" key="2">
    <source>
        <dbReference type="SAM" id="MobiDB-lite"/>
    </source>
</evidence>
<protein>
    <submittedName>
        <fullName evidence="4">Uncharacterized protein</fullName>
    </submittedName>
</protein>
<accession>A0A6A7AB46</accession>
<dbReference type="AlphaFoldDB" id="A0A6A7AB46"/>
<dbReference type="EMBL" id="MU006219">
    <property type="protein sequence ID" value="KAF2830530.1"/>
    <property type="molecule type" value="Genomic_DNA"/>
</dbReference>
<evidence type="ECO:0000256" key="1">
    <source>
        <dbReference type="SAM" id="Coils"/>
    </source>
</evidence>
<name>A0A6A7AB46_9PLEO</name>
<feature type="region of interest" description="Disordered" evidence="2">
    <location>
        <begin position="28"/>
        <end position="52"/>
    </location>
</feature>
<feature type="chain" id="PRO_5025538746" evidence="3">
    <location>
        <begin position="21"/>
        <end position="424"/>
    </location>
</feature>
<gene>
    <name evidence="4" type="ORF">CC86DRAFT_162636</name>
</gene>
<feature type="signal peptide" evidence="3">
    <location>
        <begin position="1"/>
        <end position="20"/>
    </location>
</feature>
<proteinExistence type="predicted"/>